<dbReference type="GO" id="GO:0032259">
    <property type="term" value="P:methylation"/>
    <property type="evidence" value="ECO:0007669"/>
    <property type="project" value="UniProtKB-KW"/>
</dbReference>
<dbReference type="GO" id="GO:0008168">
    <property type="term" value="F:methyltransferase activity"/>
    <property type="evidence" value="ECO:0007669"/>
    <property type="project" value="UniProtKB-KW"/>
</dbReference>
<dbReference type="Gene3D" id="3.40.50.150">
    <property type="entry name" value="Vaccinia Virus protein VP39"/>
    <property type="match status" value="1"/>
</dbReference>
<dbReference type="InterPro" id="IPR029063">
    <property type="entry name" value="SAM-dependent_MTases_sf"/>
</dbReference>
<proteinExistence type="predicted"/>
<dbReference type="InterPro" id="IPR050210">
    <property type="entry name" value="tRNA_Adenine-N(6)_MTase"/>
</dbReference>
<evidence type="ECO:0000313" key="2">
    <source>
        <dbReference type="EMBL" id="SBW01328.1"/>
    </source>
</evidence>
<keyword evidence="2" id="KW-0808">Transferase</keyword>
<dbReference type="EMBL" id="FLUQ01000001">
    <property type="protein sequence ID" value="SBW01328.1"/>
    <property type="molecule type" value="Genomic_DNA"/>
</dbReference>
<protein>
    <submittedName>
        <fullName evidence="2">Methyltransferase small</fullName>
    </submittedName>
</protein>
<dbReference type="PANTHER" id="PTHR47739:SF1">
    <property type="entry name" value="TRNA1(VAL) (ADENINE(37)-N6)-METHYLTRANSFERASE"/>
    <property type="match status" value="1"/>
</dbReference>
<dbReference type="PANTHER" id="PTHR47739">
    <property type="entry name" value="TRNA1(VAL) (ADENINE(37)-N6)-METHYLTRANSFERASE"/>
    <property type="match status" value="1"/>
</dbReference>
<dbReference type="CDD" id="cd02440">
    <property type="entry name" value="AdoMet_MTases"/>
    <property type="match status" value="1"/>
</dbReference>
<accession>A0A212JPN7</accession>
<gene>
    <name evidence="2" type="ORF">KL86DPRO_11943</name>
</gene>
<organism evidence="2">
    <name type="scientific">uncultured delta proteobacterium</name>
    <dbReference type="NCBI Taxonomy" id="34034"/>
    <lineage>
        <taxon>Bacteria</taxon>
        <taxon>Deltaproteobacteria</taxon>
        <taxon>environmental samples</taxon>
    </lineage>
</organism>
<dbReference type="SUPFAM" id="SSF53335">
    <property type="entry name" value="S-adenosyl-L-methionine-dependent methyltransferases"/>
    <property type="match status" value="1"/>
</dbReference>
<feature type="domain" description="Methyltransferase small" evidence="1">
    <location>
        <begin position="25"/>
        <end position="171"/>
    </location>
</feature>
<dbReference type="Pfam" id="PF05175">
    <property type="entry name" value="MTS"/>
    <property type="match status" value="1"/>
</dbReference>
<keyword evidence="2" id="KW-0489">Methyltransferase</keyword>
<reference evidence="2" key="1">
    <citation type="submission" date="2016-04" db="EMBL/GenBank/DDBJ databases">
        <authorList>
            <person name="Evans L.H."/>
            <person name="Alamgir A."/>
            <person name="Owens N."/>
            <person name="Weber N.D."/>
            <person name="Virtaneva K."/>
            <person name="Barbian K."/>
            <person name="Babar A."/>
            <person name="Rosenke K."/>
        </authorList>
    </citation>
    <scope>NUCLEOTIDE SEQUENCE</scope>
    <source>
        <strain evidence="2">86</strain>
    </source>
</reference>
<sequence>MTDAVYSARAYFPRGLAQPPGSFRFSADALLLASFALRHCLPETGGTVLDLGCGCGVVALACLLGDSRLQGAGVDAQPDLVAAARENAVRLGLERVFTAAVMDLAATADRERLAKGGYSPVLANMPFRASGSGRLPRDASRRKALFADEATMPAFLAAAKHALAPDGSFALIYPWDNRERLLHALEEHGFAPVALLPVRTGTPDGARCCIRAVHAHPGSGGVTVLPPLVLRAGKGGPYTGEAIAFCPWLAEGAGAV</sequence>
<dbReference type="AlphaFoldDB" id="A0A212JPN7"/>
<evidence type="ECO:0000259" key="1">
    <source>
        <dbReference type="Pfam" id="PF05175"/>
    </source>
</evidence>
<dbReference type="InterPro" id="IPR007848">
    <property type="entry name" value="Small_mtfrase_dom"/>
</dbReference>
<name>A0A212JPN7_9DELT</name>